<dbReference type="SUPFAM" id="SSF50324">
    <property type="entry name" value="Inorganic pyrophosphatase"/>
    <property type="match status" value="1"/>
</dbReference>
<dbReference type="EMBL" id="ANOG01000588">
    <property type="protein sequence ID" value="EMI18988.1"/>
    <property type="molecule type" value="Genomic_DNA"/>
</dbReference>
<evidence type="ECO:0000313" key="10">
    <source>
        <dbReference type="Proteomes" id="UP000011991"/>
    </source>
</evidence>
<feature type="binding site" evidence="7">
    <location>
        <position position="111"/>
    </location>
    <ligand>
        <name>Mg(2+)</name>
        <dbReference type="ChEBI" id="CHEBI:18420"/>
        <label>1</label>
    </ligand>
</feature>
<keyword evidence="3 7" id="KW-0479">Metal-binding</keyword>
<keyword evidence="4 7" id="KW-0378">Hydrolase</keyword>
<dbReference type="AlphaFoldDB" id="M5RI50"/>
<keyword evidence="2 7" id="KW-0963">Cytoplasm</keyword>
<keyword evidence="5 7" id="KW-0460">Magnesium</keyword>
<dbReference type="CDD" id="cd00412">
    <property type="entry name" value="pyrophosphatase"/>
    <property type="match status" value="1"/>
</dbReference>
<evidence type="ECO:0000256" key="4">
    <source>
        <dbReference type="ARBA" id="ARBA00022801"/>
    </source>
</evidence>
<protein>
    <recommendedName>
        <fullName evidence="7">Inorganic pyrophosphatase</fullName>
        <ecNumber evidence="7">3.6.1.1</ecNumber>
    </recommendedName>
    <alternativeName>
        <fullName evidence="7">Pyrophosphate phospho-hydrolase</fullName>
        <shortName evidence="7">PPase</shortName>
    </alternativeName>
</protein>
<dbReference type="PANTHER" id="PTHR10286">
    <property type="entry name" value="INORGANIC PYROPHOSPHATASE"/>
    <property type="match status" value="1"/>
</dbReference>
<dbReference type="GO" id="GO:0004427">
    <property type="term" value="F:inorganic diphosphate phosphatase activity"/>
    <property type="evidence" value="ECO:0007669"/>
    <property type="project" value="UniProtKB-UniRule"/>
</dbReference>
<dbReference type="GO" id="GO:0000287">
    <property type="term" value="F:magnesium ion binding"/>
    <property type="evidence" value="ECO:0007669"/>
    <property type="project" value="UniProtKB-UniRule"/>
</dbReference>
<dbReference type="GO" id="GO:0005737">
    <property type="term" value="C:cytoplasm"/>
    <property type="evidence" value="ECO:0007669"/>
    <property type="project" value="UniProtKB-SubCell"/>
</dbReference>
<dbReference type="EC" id="3.6.1.1" evidence="7"/>
<dbReference type="RefSeq" id="WP_008699685.1">
    <property type="nucleotide sequence ID" value="NZ_ANOG01000588.1"/>
</dbReference>
<dbReference type="PROSITE" id="PS00387">
    <property type="entry name" value="PPASE"/>
    <property type="match status" value="1"/>
</dbReference>
<dbReference type="GO" id="GO:0006796">
    <property type="term" value="P:phosphate-containing compound metabolic process"/>
    <property type="evidence" value="ECO:0007669"/>
    <property type="project" value="InterPro"/>
</dbReference>
<evidence type="ECO:0000256" key="1">
    <source>
        <dbReference type="ARBA" id="ARBA00001946"/>
    </source>
</evidence>
<sequence>MTSPPQPTVHPWHGVGPGDDVPNTVNAIIEIPRGGKVKYELDKQTGLLTVDRVLFSAVHYPANYGFIPQTFADDDDPLDIMVLCQEPVVPLSLMAAKPIGMMTMIDEGKRDHKIIGVALSDAEFNGFDDLQSLPSHRLEMVRRFFLDYKILENKSVEVEDFEDAETAYAVINDAVVRYKQRYQAS</sequence>
<gene>
    <name evidence="7" type="primary">ppa</name>
    <name evidence="9" type="ORF">RMSM_04083</name>
</gene>
<feature type="binding site" evidence="7">
    <location>
        <position position="64"/>
    </location>
    <ligand>
        <name>substrate</name>
    </ligand>
</feature>
<proteinExistence type="inferred from homology"/>
<dbReference type="FunFam" id="3.90.80.10:FF:000003">
    <property type="entry name" value="Inorganic pyrophosphatase"/>
    <property type="match status" value="1"/>
</dbReference>
<evidence type="ECO:0000256" key="3">
    <source>
        <dbReference type="ARBA" id="ARBA00022723"/>
    </source>
</evidence>
<comment type="function">
    <text evidence="7">Catalyzes the hydrolysis of inorganic pyrophosphate (PPi) forming two phosphate ions.</text>
</comment>
<dbReference type="InterPro" id="IPR036649">
    <property type="entry name" value="Pyrophosphatase_sf"/>
</dbReference>
<feature type="binding site" evidence="7">
    <location>
        <position position="79"/>
    </location>
    <ligand>
        <name>Mg(2+)</name>
        <dbReference type="ChEBI" id="CHEBI:18420"/>
        <label>1</label>
    </ligand>
</feature>
<evidence type="ECO:0000256" key="7">
    <source>
        <dbReference type="HAMAP-Rule" id="MF_00209"/>
    </source>
</evidence>
<evidence type="ECO:0000256" key="6">
    <source>
        <dbReference type="ARBA" id="ARBA00047820"/>
    </source>
</evidence>
<dbReference type="Pfam" id="PF00719">
    <property type="entry name" value="Pyrophosphatase"/>
    <property type="match status" value="1"/>
</dbReference>
<dbReference type="Gene3D" id="3.90.80.10">
    <property type="entry name" value="Inorganic pyrophosphatase"/>
    <property type="match status" value="1"/>
</dbReference>
<name>M5RI50_9BACT</name>
<dbReference type="Proteomes" id="UP000011991">
    <property type="component" value="Unassembled WGS sequence"/>
</dbReference>
<feature type="binding site" evidence="7">
    <location>
        <position position="52"/>
    </location>
    <ligand>
        <name>substrate</name>
    </ligand>
</feature>
<dbReference type="InterPro" id="IPR008162">
    <property type="entry name" value="Pyrophosphatase"/>
</dbReference>
<evidence type="ECO:0000256" key="5">
    <source>
        <dbReference type="ARBA" id="ARBA00022842"/>
    </source>
</evidence>
<dbReference type="PATRIC" id="fig|1265738.3.peg.4087"/>
<feature type="binding site" evidence="7">
    <location>
        <position position="79"/>
    </location>
    <ligand>
        <name>Mg(2+)</name>
        <dbReference type="ChEBI" id="CHEBI:18420"/>
        <label>2</label>
    </ligand>
</feature>
<comment type="similarity">
    <text evidence="7">Belongs to the PPase family.</text>
</comment>
<organism evidence="9 10">
    <name type="scientific">Rhodopirellula maiorica SM1</name>
    <dbReference type="NCBI Taxonomy" id="1265738"/>
    <lineage>
        <taxon>Bacteria</taxon>
        <taxon>Pseudomonadati</taxon>
        <taxon>Planctomycetota</taxon>
        <taxon>Planctomycetia</taxon>
        <taxon>Pirellulales</taxon>
        <taxon>Pirellulaceae</taxon>
        <taxon>Novipirellula</taxon>
    </lineage>
</organism>
<comment type="subcellular location">
    <subcellularLocation>
        <location evidence="7">Cytoplasm</location>
    </subcellularLocation>
</comment>
<evidence type="ECO:0000313" key="9">
    <source>
        <dbReference type="EMBL" id="EMI18988.1"/>
    </source>
</evidence>
<feature type="region of interest" description="Disordered" evidence="8">
    <location>
        <begin position="1"/>
        <end position="21"/>
    </location>
</feature>
<keyword evidence="10" id="KW-1185">Reference proteome</keyword>
<comment type="cofactor">
    <cofactor evidence="1 7">
        <name>Mg(2+)</name>
        <dbReference type="ChEBI" id="CHEBI:18420"/>
    </cofactor>
</comment>
<feature type="binding site" evidence="7">
    <location>
        <position position="74"/>
    </location>
    <ligand>
        <name>Mg(2+)</name>
        <dbReference type="ChEBI" id="CHEBI:18420"/>
        <label>1</label>
    </ligand>
</feature>
<feature type="binding site" evidence="7">
    <location>
        <position position="148"/>
    </location>
    <ligand>
        <name>substrate</name>
    </ligand>
</feature>
<reference evidence="9 10" key="1">
    <citation type="journal article" date="2013" name="Mar. Genomics">
        <title>Expression of sulfatases in Rhodopirellula baltica and the diversity of sulfatases in the genus Rhodopirellula.</title>
        <authorList>
            <person name="Wegner C.E."/>
            <person name="Richter-Heitmann T."/>
            <person name="Klindworth A."/>
            <person name="Klockow C."/>
            <person name="Richter M."/>
            <person name="Achstetter T."/>
            <person name="Glockner F.O."/>
            <person name="Harder J."/>
        </authorList>
    </citation>
    <scope>NUCLEOTIDE SEQUENCE [LARGE SCALE GENOMIC DNA]</scope>
    <source>
        <strain evidence="9 10">SM1</strain>
    </source>
</reference>
<dbReference type="OrthoDB" id="5187599at2"/>
<comment type="caution">
    <text evidence="9">The sequence shown here is derived from an EMBL/GenBank/DDBJ whole genome shotgun (WGS) entry which is preliminary data.</text>
</comment>
<evidence type="ECO:0000256" key="8">
    <source>
        <dbReference type="SAM" id="MobiDB-lite"/>
    </source>
</evidence>
<comment type="subunit">
    <text evidence="7">Homohexamer.</text>
</comment>
<dbReference type="HAMAP" id="MF_00209">
    <property type="entry name" value="Inorganic_PPase"/>
    <property type="match status" value="1"/>
</dbReference>
<evidence type="ECO:0000256" key="2">
    <source>
        <dbReference type="ARBA" id="ARBA00022490"/>
    </source>
</evidence>
<accession>M5RI50</accession>
<feature type="binding site" evidence="7">
    <location>
        <position position="38"/>
    </location>
    <ligand>
        <name>substrate</name>
    </ligand>
</feature>
<comment type="catalytic activity">
    <reaction evidence="6 7">
        <text>diphosphate + H2O = 2 phosphate + H(+)</text>
        <dbReference type="Rhea" id="RHEA:24576"/>
        <dbReference type="ChEBI" id="CHEBI:15377"/>
        <dbReference type="ChEBI" id="CHEBI:15378"/>
        <dbReference type="ChEBI" id="CHEBI:33019"/>
        <dbReference type="ChEBI" id="CHEBI:43474"/>
        <dbReference type="EC" id="3.6.1.1"/>
    </reaction>
</comment>